<dbReference type="Pfam" id="PF03401">
    <property type="entry name" value="TctC"/>
    <property type="match status" value="1"/>
</dbReference>
<evidence type="ECO:0000256" key="2">
    <source>
        <dbReference type="SAM" id="SignalP"/>
    </source>
</evidence>
<comment type="similarity">
    <text evidence="1">Belongs to the UPF0065 (bug) family.</text>
</comment>
<name>A0A1V3NRE5_9GAMM</name>
<evidence type="ECO:0000313" key="3">
    <source>
        <dbReference type="EMBL" id="OOG27689.1"/>
    </source>
</evidence>
<accession>A0A1V3NRE5</accession>
<proteinExistence type="inferred from homology"/>
<dbReference type="PANTHER" id="PTHR42928">
    <property type="entry name" value="TRICARBOXYLATE-BINDING PROTEIN"/>
    <property type="match status" value="1"/>
</dbReference>
<dbReference type="Proteomes" id="UP000189462">
    <property type="component" value="Unassembled WGS sequence"/>
</dbReference>
<organism evidence="3 4">
    <name type="scientific">Thioalkalivibrio denitrificans</name>
    <dbReference type="NCBI Taxonomy" id="108003"/>
    <lineage>
        <taxon>Bacteria</taxon>
        <taxon>Pseudomonadati</taxon>
        <taxon>Pseudomonadota</taxon>
        <taxon>Gammaproteobacteria</taxon>
        <taxon>Chromatiales</taxon>
        <taxon>Ectothiorhodospiraceae</taxon>
        <taxon>Thioalkalivibrio</taxon>
    </lineage>
</organism>
<gene>
    <name evidence="3" type="ORF">B1C78_03310</name>
</gene>
<dbReference type="STRING" id="108003.B1C78_03310"/>
<dbReference type="Gene3D" id="3.40.190.150">
    <property type="entry name" value="Bordetella uptake gene, domain 1"/>
    <property type="match status" value="1"/>
</dbReference>
<protein>
    <recommendedName>
        <fullName evidence="5">C4-dicarboxylate ABC transporter substrate-binding protein</fullName>
    </recommendedName>
</protein>
<dbReference type="SUPFAM" id="SSF53850">
    <property type="entry name" value="Periplasmic binding protein-like II"/>
    <property type="match status" value="1"/>
</dbReference>
<feature type="signal peptide" evidence="2">
    <location>
        <begin position="1"/>
        <end position="30"/>
    </location>
</feature>
<dbReference type="InterPro" id="IPR042100">
    <property type="entry name" value="Bug_dom1"/>
</dbReference>
<evidence type="ECO:0000313" key="4">
    <source>
        <dbReference type="Proteomes" id="UP000189462"/>
    </source>
</evidence>
<dbReference type="AlphaFoldDB" id="A0A1V3NRE5"/>
<keyword evidence="2" id="KW-0732">Signal</keyword>
<dbReference type="CDD" id="cd07012">
    <property type="entry name" value="PBP2_Bug_TTT"/>
    <property type="match status" value="1"/>
</dbReference>
<dbReference type="PANTHER" id="PTHR42928:SF5">
    <property type="entry name" value="BLR1237 PROTEIN"/>
    <property type="match status" value="1"/>
</dbReference>
<feature type="chain" id="PRO_5010708482" description="C4-dicarboxylate ABC transporter substrate-binding protein" evidence="2">
    <location>
        <begin position="31"/>
        <end position="321"/>
    </location>
</feature>
<dbReference type="Gene3D" id="3.40.190.10">
    <property type="entry name" value="Periplasmic binding protein-like II"/>
    <property type="match status" value="1"/>
</dbReference>
<sequence>MIMFKLLKRSALVGACLAGALGMAAGPAAASFPERTVTYVNPFSPGGECDIVQRMQQEPLRSELGVDVVIEYREGGGGAVGWTHVSRQRADGYTFACFSIPHIIAQPMTRNPGYQTDDLKVIYTYHSTPQVLVVRNDSPFQTLEDFINAAKENPGSITVGGTGTASGNHLGAVRLMRAADIRLTWIPFPGSGPTIPALQGGHVGALMTNSTMYVQNKDRFRALAVSTEERVDFLPDVPTFKELGYDVVEAIYRGALGPAGMPDEAVNRIAEALDKVNRAQAERKQEMGFQMHYYGPEESAALVERLKVEYRELLDELGMLR</sequence>
<evidence type="ECO:0008006" key="5">
    <source>
        <dbReference type="Google" id="ProtNLM"/>
    </source>
</evidence>
<dbReference type="EMBL" id="MVBK01000018">
    <property type="protein sequence ID" value="OOG27689.1"/>
    <property type="molecule type" value="Genomic_DNA"/>
</dbReference>
<comment type="caution">
    <text evidence="3">The sequence shown here is derived from an EMBL/GenBank/DDBJ whole genome shotgun (WGS) entry which is preliminary data.</text>
</comment>
<dbReference type="OrthoDB" id="9780943at2"/>
<dbReference type="PIRSF" id="PIRSF017082">
    <property type="entry name" value="YflP"/>
    <property type="match status" value="1"/>
</dbReference>
<reference evidence="3 4" key="1">
    <citation type="submission" date="2017-02" db="EMBL/GenBank/DDBJ databases">
        <title>Genomic diversity within the haloalkaliphilic genus Thioalkalivibrio.</title>
        <authorList>
            <person name="Ahn A.-C."/>
            <person name="Meier-Kolthoff J."/>
            <person name="Overmars L."/>
            <person name="Richter M."/>
            <person name="Woyke T."/>
            <person name="Sorokin D.Y."/>
            <person name="Muyzer G."/>
        </authorList>
    </citation>
    <scope>NUCLEOTIDE SEQUENCE [LARGE SCALE GENOMIC DNA]</scope>
    <source>
        <strain evidence="3 4">ALJD</strain>
    </source>
</reference>
<evidence type="ECO:0000256" key="1">
    <source>
        <dbReference type="ARBA" id="ARBA00006987"/>
    </source>
</evidence>
<keyword evidence="4" id="KW-1185">Reference proteome</keyword>
<dbReference type="InterPro" id="IPR005064">
    <property type="entry name" value="BUG"/>
</dbReference>